<dbReference type="AlphaFoldDB" id="A0A4V1LF68"/>
<evidence type="ECO:0000313" key="2">
    <source>
        <dbReference type="Proteomes" id="UP000290602"/>
    </source>
</evidence>
<reference evidence="1 2" key="1">
    <citation type="submission" date="2018-08" db="EMBL/GenBank/DDBJ databases">
        <title>Lactobacillus suantsai sp. nov., isolated from traditional fermented suan-tsai in Taiwan.</title>
        <authorList>
            <person name="Huang C.-H."/>
        </authorList>
    </citation>
    <scope>NUCLEOTIDE SEQUENCE [LARGE SCALE GENOMIC DNA]</scope>
    <source>
        <strain evidence="1 2">BCRC 12945</strain>
    </source>
</reference>
<feature type="non-terminal residue" evidence="1">
    <location>
        <position position="151"/>
    </location>
</feature>
<gene>
    <name evidence="1" type="ORF">DXH47_09525</name>
</gene>
<protein>
    <submittedName>
        <fullName evidence="1">Uncharacterized protein</fullName>
    </submittedName>
</protein>
<accession>A0A4V1LF68</accession>
<name>A0A4V1LF68_9LACO</name>
<organism evidence="1 2">
    <name type="scientific">Levilactobacillus suantsaii</name>
    <dbReference type="NCBI Taxonomy" id="2292255"/>
    <lineage>
        <taxon>Bacteria</taxon>
        <taxon>Bacillati</taxon>
        <taxon>Bacillota</taxon>
        <taxon>Bacilli</taxon>
        <taxon>Lactobacillales</taxon>
        <taxon>Lactobacillaceae</taxon>
        <taxon>Levilactobacillus</taxon>
    </lineage>
</organism>
<sequence>MRHWQQVLTGIVTGLIIGGGTLTAQAMPVVHQDAEALYDTSLSNTRQLNDQQVHYVPVPATYAHSTDPHGSDTIQSVAGVPITFTTKYLLPDPGYQHKAWGDPQSLAVAGRYVYVIYCPTNTQNQGRIVRFDQQALAAQHATPRQLQRVYT</sequence>
<keyword evidence="2" id="KW-1185">Reference proteome</keyword>
<dbReference type="Proteomes" id="UP000290602">
    <property type="component" value="Unassembled WGS sequence"/>
</dbReference>
<proteinExistence type="predicted"/>
<comment type="caution">
    <text evidence="1">The sequence shown here is derived from an EMBL/GenBank/DDBJ whole genome shotgun (WGS) entry which is preliminary data.</text>
</comment>
<evidence type="ECO:0000313" key="1">
    <source>
        <dbReference type="EMBL" id="RXI77084.1"/>
    </source>
</evidence>
<dbReference type="EMBL" id="QXIL01000023">
    <property type="protein sequence ID" value="RXI77084.1"/>
    <property type="molecule type" value="Genomic_DNA"/>
</dbReference>